<accession>A0A085MBR7</accession>
<evidence type="ECO:0000313" key="3">
    <source>
        <dbReference type="EMBL" id="KFD64409.1"/>
    </source>
</evidence>
<evidence type="ECO:0000313" key="4">
    <source>
        <dbReference type="Proteomes" id="UP000030764"/>
    </source>
</evidence>
<gene>
    <name evidence="2" type="ORF">M513_04363</name>
    <name evidence="3" type="ORF">M514_04363</name>
</gene>
<organism evidence="2 4">
    <name type="scientific">Trichuris suis</name>
    <name type="common">pig whipworm</name>
    <dbReference type="NCBI Taxonomy" id="68888"/>
    <lineage>
        <taxon>Eukaryota</taxon>
        <taxon>Metazoa</taxon>
        <taxon>Ecdysozoa</taxon>
        <taxon>Nematoda</taxon>
        <taxon>Enoplea</taxon>
        <taxon>Dorylaimia</taxon>
        <taxon>Trichinellida</taxon>
        <taxon>Trichuridae</taxon>
        <taxon>Trichuris</taxon>
    </lineage>
</organism>
<feature type="compositionally biased region" description="Basic and acidic residues" evidence="1">
    <location>
        <begin position="100"/>
        <end position="114"/>
    </location>
</feature>
<sequence>MEDTQEVIESRDCVFKENSLRGKAPDRSSPVVDDVHPRVVFPEEEPNADSYQRVCLPDGPTIKDDVQPCVEPYHVEEQTTREPNQEVTRENPLKCPVGVERVRSHPMSLRDQKRAPSSSEEVTPVDAPFCSPCAAEEDGTVPYHDAVSGPEAAKWLEAMEEEMENLREHRV</sequence>
<evidence type="ECO:0000256" key="1">
    <source>
        <dbReference type="SAM" id="MobiDB-lite"/>
    </source>
</evidence>
<protein>
    <submittedName>
        <fullName evidence="2">Uncharacterized protein</fullName>
    </submittedName>
</protein>
<dbReference type="Proteomes" id="UP000030758">
    <property type="component" value="Unassembled WGS sequence"/>
</dbReference>
<feature type="region of interest" description="Disordered" evidence="1">
    <location>
        <begin position="76"/>
        <end position="133"/>
    </location>
</feature>
<reference evidence="2 4" key="1">
    <citation type="journal article" date="2014" name="Nat. Genet.">
        <title>Genome and transcriptome of the porcine whipworm Trichuris suis.</title>
        <authorList>
            <person name="Jex A.R."/>
            <person name="Nejsum P."/>
            <person name="Schwarz E.M."/>
            <person name="Hu L."/>
            <person name="Young N.D."/>
            <person name="Hall R.S."/>
            <person name="Korhonen P.K."/>
            <person name="Liao S."/>
            <person name="Thamsborg S."/>
            <person name="Xia J."/>
            <person name="Xu P."/>
            <person name="Wang S."/>
            <person name="Scheerlinck J.P."/>
            <person name="Hofmann A."/>
            <person name="Sternberg P.W."/>
            <person name="Wang J."/>
            <person name="Gasser R.B."/>
        </authorList>
    </citation>
    <scope>NUCLEOTIDE SEQUENCE [LARGE SCALE GENOMIC DNA]</scope>
    <source>
        <strain evidence="3">DCEP-RM93F</strain>
        <strain evidence="2">DCEP-RM93M</strain>
    </source>
</reference>
<dbReference type="EMBL" id="KL367556">
    <property type="protein sequence ID" value="KFD64409.1"/>
    <property type="molecule type" value="Genomic_DNA"/>
</dbReference>
<dbReference type="EMBL" id="KL363205">
    <property type="protein sequence ID" value="KFD54663.1"/>
    <property type="molecule type" value="Genomic_DNA"/>
</dbReference>
<feature type="compositionally biased region" description="Basic and acidic residues" evidence="1">
    <location>
        <begin position="76"/>
        <end position="92"/>
    </location>
</feature>
<keyword evidence="4" id="KW-1185">Reference proteome</keyword>
<evidence type="ECO:0000313" key="2">
    <source>
        <dbReference type="EMBL" id="KFD54663.1"/>
    </source>
</evidence>
<dbReference type="Proteomes" id="UP000030764">
    <property type="component" value="Unassembled WGS sequence"/>
</dbReference>
<name>A0A085MBR7_9BILA</name>
<dbReference type="AlphaFoldDB" id="A0A085MBR7"/>
<proteinExistence type="predicted"/>